<protein>
    <recommendedName>
        <fullName evidence="1">ATP-dependent Clp protease adapter protein ClpS</fullName>
    </recommendedName>
</protein>
<sequence>MSNNTAENQPLIETAQDIQEPKLYKVIMHNDDVTTMEFVVQVLVDVFHKSIEDASEIMMKIHTQGKEICGIYPREIAEFRIYKTLHLAKNAHFPLLCTMEENA</sequence>
<dbReference type="GO" id="GO:0008233">
    <property type="term" value="F:peptidase activity"/>
    <property type="evidence" value="ECO:0007669"/>
    <property type="project" value="UniProtKB-KW"/>
</dbReference>
<organism evidence="3 4">
    <name type="scientific">Taurinivorans muris</name>
    <dbReference type="NCBI Taxonomy" id="2787751"/>
    <lineage>
        <taxon>Bacteria</taxon>
        <taxon>Pseudomonadati</taxon>
        <taxon>Thermodesulfobacteriota</taxon>
        <taxon>Desulfovibrionia</taxon>
        <taxon>Desulfovibrionales</taxon>
        <taxon>Desulfovibrionaceae</taxon>
        <taxon>Taurinivorans</taxon>
    </lineage>
</organism>
<dbReference type="SUPFAM" id="SSF54736">
    <property type="entry name" value="ClpS-like"/>
    <property type="match status" value="1"/>
</dbReference>
<evidence type="ECO:0000313" key="4">
    <source>
        <dbReference type="Proteomes" id="UP001058120"/>
    </source>
</evidence>
<feature type="domain" description="Adaptor protein ClpS core" evidence="2">
    <location>
        <begin position="19"/>
        <end position="98"/>
    </location>
</feature>
<dbReference type="PANTHER" id="PTHR33473:SF19">
    <property type="entry name" value="ATP-DEPENDENT CLP PROTEASE ADAPTER PROTEIN CLPS"/>
    <property type="match status" value="1"/>
</dbReference>
<comment type="similarity">
    <text evidence="1">Belongs to the ClpS family.</text>
</comment>
<evidence type="ECO:0000256" key="1">
    <source>
        <dbReference type="HAMAP-Rule" id="MF_00302"/>
    </source>
</evidence>
<dbReference type="InterPro" id="IPR022935">
    <property type="entry name" value="ClpS"/>
</dbReference>
<dbReference type="Gene3D" id="3.30.1390.10">
    <property type="match status" value="1"/>
</dbReference>
<dbReference type="EMBL" id="CP065938">
    <property type="protein sequence ID" value="UWX05787.1"/>
    <property type="molecule type" value="Genomic_DNA"/>
</dbReference>
<gene>
    <name evidence="1" type="primary">clpS</name>
    <name evidence="3" type="ORF">JBF11_00185</name>
</gene>
<dbReference type="InterPro" id="IPR003769">
    <property type="entry name" value="ClpS_core"/>
</dbReference>
<keyword evidence="3" id="KW-0378">Hydrolase</keyword>
<evidence type="ECO:0000313" key="3">
    <source>
        <dbReference type="EMBL" id="UWX05787.1"/>
    </source>
</evidence>
<accession>A0ABY5Y330</accession>
<name>A0ABY5Y330_9BACT</name>
<dbReference type="HAMAP" id="MF_00302">
    <property type="entry name" value="ClpS"/>
    <property type="match status" value="1"/>
</dbReference>
<dbReference type="PANTHER" id="PTHR33473">
    <property type="entry name" value="ATP-DEPENDENT CLP PROTEASE ADAPTER PROTEIN CLPS1, CHLOROPLASTIC"/>
    <property type="match status" value="1"/>
</dbReference>
<proteinExistence type="inferred from homology"/>
<keyword evidence="3" id="KW-0645">Protease</keyword>
<reference evidence="3" key="1">
    <citation type="submission" date="2020-12" db="EMBL/GenBank/DDBJ databases">
        <title>Taurinivorans muris gen. nov., sp. nov., fundamental and realized metabolic niche of a ubiquitous sulfidogenic bacterium in the murine intestine.</title>
        <authorList>
            <person name="Ye H."/>
            <person name="Hanson B.T."/>
            <person name="Loy A."/>
        </authorList>
    </citation>
    <scope>NUCLEOTIDE SEQUENCE</scope>
    <source>
        <strain evidence="3">LT0009</strain>
    </source>
</reference>
<evidence type="ECO:0000259" key="2">
    <source>
        <dbReference type="Pfam" id="PF02617"/>
    </source>
</evidence>
<dbReference type="Pfam" id="PF02617">
    <property type="entry name" value="ClpS"/>
    <property type="match status" value="1"/>
</dbReference>
<dbReference type="RefSeq" id="WP_334315375.1">
    <property type="nucleotide sequence ID" value="NZ_CP065938.1"/>
</dbReference>
<keyword evidence="4" id="KW-1185">Reference proteome</keyword>
<comment type="subunit">
    <text evidence="1">Binds to the N-terminal domain of the chaperone ClpA.</text>
</comment>
<dbReference type="InterPro" id="IPR014719">
    <property type="entry name" value="Ribosomal_bL12_C/ClpS-like"/>
</dbReference>
<comment type="function">
    <text evidence="1">Involved in the modulation of the specificity of the ClpAP-mediated ATP-dependent protein degradation.</text>
</comment>
<dbReference type="GO" id="GO:0006508">
    <property type="term" value="P:proteolysis"/>
    <property type="evidence" value="ECO:0007669"/>
    <property type="project" value="UniProtKB-KW"/>
</dbReference>
<dbReference type="Proteomes" id="UP001058120">
    <property type="component" value="Chromosome"/>
</dbReference>